<gene>
    <name evidence="1" type="ORF">EG68_11671</name>
</gene>
<keyword evidence="2" id="KW-1185">Reference proteome</keyword>
<name>A0A8S9YE80_9TREM</name>
<dbReference type="AlphaFoldDB" id="A0A8S9YE80"/>
<protein>
    <submittedName>
        <fullName evidence="1">Uncharacterized protein</fullName>
    </submittedName>
</protein>
<dbReference type="OrthoDB" id="6629909at2759"/>
<proteinExistence type="predicted"/>
<comment type="caution">
    <text evidence="1">The sequence shown here is derived from an EMBL/GenBank/DDBJ whole genome shotgun (WGS) entry which is preliminary data.</text>
</comment>
<dbReference type="EMBL" id="JTDE01008480">
    <property type="protein sequence ID" value="KAF7234929.1"/>
    <property type="molecule type" value="Genomic_DNA"/>
</dbReference>
<feature type="non-terminal residue" evidence="1">
    <location>
        <position position="1"/>
    </location>
</feature>
<evidence type="ECO:0000313" key="2">
    <source>
        <dbReference type="Proteomes" id="UP000822476"/>
    </source>
</evidence>
<evidence type="ECO:0000313" key="1">
    <source>
        <dbReference type="EMBL" id="KAF7234929.1"/>
    </source>
</evidence>
<reference evidence="1" key="1">
    <citation type="submission" date="2019-07" db="EMBL/GenBank/DDBJ databases">
        <title>Annotation for the trematode Paragonimus miyazaki's.</title>
        <authorList>
            <person name="Choi Y.-J."/>
        </authorList>
    </citation>
    <scope>NUCLEOTIDE SEQUENCE</scope>
    <source>
        <strain evidence="1">Japan</strain>
    </source>
</reference>
<organism evidence="1 2">
    <name type="scientific">Paragonimus skrjabini miyazakii</name>
    <dbReference type="NCBI Taxonomy" id="59628"/>
    <lineage>
        <taxon>Eukaryota</taxon>
        <taxon>Metazoa</taxon>
        <taxon>Spiralia</taxon>
        <taxon>Lophotrochozoa</taxon>
        <taxon>Platyhelminthes</taxon>
        <taxon>Trematoda</taxon>
        <taxon>Digenea</taxon>
        <taxon>Plagiorchiida</taxon>
        <taxon>Troglotremata</taxon>
        <taxon>Troglotrematidae</taxon>
        <taxon>Paragonimus</taxon>
    </lineage>
</organism>
<accession>A0A8S9YE80</accession>
<sequence>NDVVGTSKKNTTPIEIVRVLAVEARLSLKAVGVISTHPRDVSPELPLDACALLRTPRDCASTFLEGEEYIYFGFNDCISRAVCGRRTEDLEIPRIQPHINGATLFSSSRLPLWPIPERLAAL</sequence>
<dbReference type="Proteomes" id="UP000822476">
    <property type="component" value="Unassembled WGS sequence"/>
</dbReference>